<evidence type="ECO:0000313" key="1">
    <source>
        <dbReference type="EMBL" id="GMA41921.1"/>
    </source>
</evidence>
<gene>
    <name evidence="1" type="ORF">GCM10025883_39660</name>
</gene>
<name>A0ABQ6IWD8_9MICO</name>
<sequence length="157" mass="17036">MALAGWEAGAARVRSLRDVALDGADESDLAGRLNRLRRQVARSRVLRWSLRGLRPVTDDDLRTLGLPADTAGDTYDRVLRLLEPLDGVGRTPPADVTSTPDPAVVDASGRREDDQLLRVDAIAHLVTGLDVATARLVVASLNVRRLQGSRESEESHV</sequence>
<proteinExistence type="predicted"/>
<dbReference type="EMBL" id="BSUO01000001">
    <property type="protein sequence ID" value="GMA41921.1"/>
    <property type="molecule type" value="Genomic_DNA"/>
</dbReference>
<keyword evidence="2" id="KW-1185">Reference proteome</keyword>
<comment type="caution">
    <text evidence="1">The sequence shown here is derived from an EMBL/GenBank/DDBJ whole genome shotgun (WGS) entry which is preliminary data.</text>
</comment>
<evidence type="ECO:0000313" key="2">
    <source>
        <dbReference type="Proteomes" id="UP001157126"/>
    </source>
</evidence>
<protein>
    <submittedName>
        <fullName evidence="1">Uncharacterized protein</fullName>
    </submittedName>
</protein>
<reference evidence="2" key="1">
    <citation type="journal article" date="2019" name="Int. J. Syst. Evol. Microbiol.">
        <title>The Global Catalogue of Microorganisms (GCM) 10K type strain sequencing project: providing services to taxonomists for standard genome sequencing and annotation.</title>
        <authorList>
            <consortium name="The Broad Institute Genomics Platform"/>
            <consortium name="The Broad Institute Genome Sequencing Center for Infectious Disease"/>
            <person name="Wu L."/>
            <person name="Ma J."/>
        </authorList>
    </citation>
    <scope>NUCLEOTIDE SEQUENCE [LARGE SCALE GENOMIC DNA]</scope>
    <source>
        <strain evidence="2">NBRC 113072</strain>
    </source>
</reference>
<dbReference type="RefSeq" id="WP_284305408.1">
    <property type="nucleotide sequence ID" value="NZ_BSUO01000001.1"/>
</dbReference>
<dbReference type="Proteomes" id="UP001157126">
    <property type="component" value="Unassembled WGS sequence"/>
</dbReference>
<accession>A0ABQ6IWD8</accession>
<organism evidence="1 2">
    <name type="scientific">Mobilicoccus caccae</name>
    <dbReference type="NCBI Taxonomy" id="1859295"/>
    <lineage>
        <taxon>Bacteria</taxon>
        <taxon>Bacillati</taxon>
        <taxon>Actinomycetota</taxon>
        <taxon>Actinomycetes</taxon>
        <taxon>Micrococcales</taxon>
        <taxon>Dermatophilaceae</taxon>
        <taxon>Mobilicoccus</taxon>
    </lineage>
</organism>